<keyword evidence="5 8" id="KW-0863">Zinc-finger</keyword>
<evidence type="ECO:0000259" key="11">
    <source>
        <dbReference type="PROSITE" id="PS50010"/>
    </source>
</evidence>
<evidence type="ECO:0000256" key="5">
    <source>
        <dbReference type="ARBA" id="ARBA00022771"/>
    </source>
</evidence>
<feature type="domain" description="DH" evidence="11">
    <location>
        <begin position="353"/>
        <end position="537"/>
    </location>
</feature>
<dbReference type="SMART" id="SM00325">
    <property type="entry name" value="RhoGEF"/>
    <property type="match status" value="1"/>
</dbReference>
<keyword evidence="6" id="KW-0862">Zinc</keyword>
<evidence type="ECO:0000256" key="6">
    <source>
        <dbReference type="ARBA" id="ARBA00022833"/>
    </source>
</evidence>
<dbReference type="InterPro" id="IPR013083">
    <property type="entry name" value="Znf_RING/FYVE/PHD"/>
</dbReference>
<dbReference type="PANTHER" id="PTHR12673:SF241">
    <property type="entry name" value="DH DOMAIN-CONTAINING PROTEIN"/>
    <property type="match status" value="1"/>
</dbReference>
<reference evidence="13" key="1">
    <citation type="journal article" date="2011" name="Genome Res.">
        <title>Deep small RNA sequencing from the nematode Ascaris reveals conservation, functional diversification, and novel developmental profiles.</title>
        <authorList>
            <person name="Wang J."/>
            <person name="Czech B."/>
            <person name="Crunk A."/>
            <person name="Wallace A."/>
            <person name="Mitreva M."/>
            <person name="Hannon G.J."/>
            <person name="Davis R.E."/>
        </authorList>
    </citation>
    <scope>NUCLEOTIDE SEQUENCE</scope>
</reference>
<dbReference type="InterPro" id="IPR011993">
    <property type="entry name" value="PH-like_dom_sf"/>
</dbReference>
<evidence type="ECO:0000256" key="3">
    <source>
        <dbReference type="ARBA" id="ARBA00022658"/>
    </source>
</evidence>
<dbReference type="CDD" id="cd00160">
    <property type="entry name" value="RhoGEF"/>
    <property type="match status" value="1"/>
</dbReference>
<dbReference type="SMART" id="SM00233">
    <property type="entry name" value="PH"/>
    <property type="match status" value="2"/>
</dbReference>
<dbReference type="InterPro" id="IPR011011">
    <property type="entry name" value="Znf_FYVE_PHD"/>
</dbReference>
<keyword evidence="3" id="KW-0344">Guanine-nucleotide releasing factor</keyword>
<evidence type="ECO:0000259" key="10">
    <source>
        <dbReference type="PROSITE" id="PS50003"/>
    </source>
</evidence>
<dbReference type="InterPro" id="IPR000306">
    <property type="entry name" value="Znf_FYVE"/>
</dbReference>
<dbReference type="SUPFAM" id="SSF50729">
    <property type="entry name" value="PH domain-like"/>
    <property type="match status" value="2"/>
</dbReference>
<dbReference type="PANTHER" id="PTHR12673">
    <property type="entry name" value="FACIOGENITAL DYSPLASIA PROTEIN"/>
    <property type="match status" value="1"/>
</dbReference>
<keyword evidence="4" id="KW-0479">Metal-binding</keyword>
<evidence type="ECO:0000313" key="13">
    <source>
        <dbReference type="EMBL" id="ADY41156.1"/>
    </source>
</evidence>
<protein>
    <submittedName>
        <fullName evidence="13">FYVE, RhoGEF and PH domain-containing protein 4</fullName>
    </submittedName>
</protein>
<dbReference type="InterPro" id="IPR017455">
    <property type="entry name" value="Znf_FYVE-rel"/>
</dbReference>
<dbReference type="SUPFAM" id="SSF57903">
    <property type="entry name" value="FYVE/PHD zinc finger"/>
    <property type="match status" value="1"/>
</dbReference>
<keyword evidence="7" id="KW-0206">Cytoskeleton</keyword>
<dbReference type="Gene3D" id="3.30.40.10">
    <property type="entry name" value="Zinc/RING finger domain, C3HC4 (zinc finger)"/>
    <property type="match status" value="1"/>
</dbReference>
<dbReference type="GO" id="GO:0005737">
    <property type="term" value="C:cytoplasm"/>
    <property type="evidence" value="ECO:0007669"/>
    <property type="project" value="TreeGrafter"/>
</dbReference>
<dbReference type="Pfam" id="PF00621">
    <property type="entry name" value="RhoGEF"/>
    <property type="match status" value="1"/>
</dbReference>
<dbReference type="EMBL" id="JI165569">
    <property type="protein sequence ID" value="ADY41156.1"/>
    <property type="molecule type" value="mRNA"/>
</dbReference>
<dbReference type="Gene3D" id="1.20.900.10">
    <property type="entry name" value="Dbl homology (DH) domain"/>
    <property type="match status" value="1"/>
</dbReference>
<evidence type="ECO:0000256" key="2">
    <source>
        <dbReference type="ARBA" id="ARBA00022490"/>
    </source>
</evidence>
<evidence type="ECO:0000256" key="9">
    <source>
        <dbReference type="SAM" id="MobiDB-lite"/>
    </source>
</evidence>
<accession>F1KTF2</accession>
<dbReference type="InterPro" id="IPR051092">
    <property type="entry name" value="FYVE_RhoGEF_PH"/>
</dbReference>
<dbReference type="CDD" id="cd00065">
    <property type="entry name" value="FYVE_like_SF"/>
    <property type="match status" value="1"/>
</dbReference>
<dbReference type="Gene3D" id="2.30.29.30">
    <property type="entry name" value="Pleckstrin-homology domain (PH domain)/Phosphotyrosine-binding domain (PTB)"/>
    <property type="match status" value="2"/>
</dbReference>
<dbReference type="PROSITE" id="PS50003">
    <property type="entry name" value="PH_DOMAIN"/>
    <property type="match status" value="2"/>
</dbReference>
<feature type="compositionally biased region" description="Acidic residues" evidence="9">
    <location>
        <begin position="298"/>
        <end position="314"/>
    </location>
</feature>
<dbReference type="PROSITE" id="PS50178">
    <property type="entry name" value="ZF_FYVE"/>
    <property type="match status" value="1"/>
</dbReference>
<dbReference type="InterPro" id="IPR000219">
    <property type="entry name" value="DH_dom"/>
</dbReference>
<organism evidence="13">
    <name type="scientific">Ascaris suum</name>
    <name type="common">Pig roundworm</name>
    <name type="synonym">Ascaris lumbricoides</name>
    <dbReference type="NCBI Taxonomy" id="6253"/>
    <lineage>
        <taxon>Eukaryota</taxon>
        <taxon>Metazoa</taxon>
        <taxon>Ecdysozoa</taxon>
        <taxon>Nematoda</taxon>
        <taxon>Chromadorea</taxon>
        <taxon>Rhabditida</taxon>
        <taxon>Spirurina</taxon>
        <taxon>Ascaridomorpha</taxon>
        <taxon>Ascaridoidea</taxon>
        <taxon>Ascarididae</taxon>
        <taxon>Ascaris</taxon>
    </lineage>
</organism>
<dbReference type="InterPro" id="IPR035899">
    <property type="entry name" value="DBL_dom_sf"/>
</dbReference>
<feature type="region of interest" description="Disordered" evidence="9">
    <location>
        <begin position="290"/>
        <end position="321"/>
    </location>
</feature>
<evidence type="ECO:0000256" key="8">
    <source>
        <dbReference type="PROSITE-ProRule" id="PRU00091"/>
    </source>
</evidence>
<feature type="domain" description="FYVE-type" evidence="12">
    <location>
        <begin position="693"/>
        <end position="748"/>
    </location>
</feature>
<feature type="domain" description="PH" evidence="10">
    <location>
        <begin position="767"/>
        <end position="864"/>
    </location>
</feature>
<sequence>MALVAKLGNDEEQTFFRGKGFNNDGDVERSIQQFITSGVVSNRRSVCSWQTQVSRLAAGDFPMAAISTQNLIDRFAAAPPIDLQGGTLLDVKQYDEIDESDGCKVQVCEYHILSADGREELTKICRRKLKIECNQSSRRTEITNGREARVEEKTERLLGDLDGFRAPIIMDNSTNLSLDSSNPQDVAIGAVLQKTQEKFVAMLNDQKNQLVSMFPELFSEMRTQSSLIAAPTTEVETIVNPDGSTTTRMRSSRAYSSHFSKQEMYINGVKQESKSKFRAFMEYKGPEGGFKVKLTDNPEGDLSEEEADDASEQNEDTRSQFSEIPENQSAVISVGTIGRVPAMKDKVKKRLEKAWHAAKELVDSEQRYVDKLRLLDEMFRKRVVDEKILEKDKLSQIFANISSLHQFHNTHLLPALMESCREWHTTHRISGVLRKRAPFLKMYSEYTNNYKRATKMFDECYKKKRRFAQVVQEIEQSPECENLPLVSHLICPVQRVMRYQLLLQEYKKHLDKSDPDYEDTEAALALVLDAASHANEMMRKLDRYRNVLEVQEQLGNTISLVSPSRELIKKGKLAKISSSSDKTEDRLLFLFNDLLLLASERTLPAFGKYKVRAIFDSILTQICEGDNLERENSFYIRGADSPAGPSRCLELIAFNQKEKSEWIDAIWAVISESISRKHSFTPSVSMQNVTSPRSENRCCAKCDAEFSFIWRGITCARCGQRFCKKCFGRLRAEEKNRRVCESCSRQHETVKVNGDKQARTRVNPLAIAAKSGEVLHASVVTFKGSMNKSLTRYFVVRKDFCLYSYQNEDDECALAMLPLPGCEVKMSGERLTFTIRHAQRQYTVTVGDEQTQIRWMAVLDLAANAVLKEKTNL</sequence>
<dbReference type="GO" id="GO:0046847">
    <property type="term" value="P:filopodium assembly"/>
    <property type="evidence" value="ECO:0007669"/>
    <property type="project" value="TreeGrafter"/>
</dbReference>
<dbReference type="GO" id="GO:0005856">
    <property type="term" value="C:cytoskeleton"/>
    <property type="evidence" value="ECO:0007669"/>
    <property type="project" value="UniProtKB-SubCell"/>
</dbReference>
<dbReference type="Pfam" id="PF00169">
    <property type="entry name" value="PH"/>
    <property type="match status" value="1"/>
</dbReference>
<evidence type="ECO:0000256" key="4">
    <source>
        <dbReference type="ARBA" id="ARBA00022723"/>
    </source>
</evidence>
<name>F1KTF2_ASCSU</name>
<feature type="domain" description="PH" evidence="10">
    <location>
        <begin position="566"/>
        <end position="671"/>
    </location>
</feature>
<evidence type="ECO:0000259" key="12">
    <source>
        <dbReference type="PROSITE" id="PS50178"/>
    </source>
</evidence>
<dbReference type="CDD" id="cd13388">
    <property type="entry name" value="PH1_FGD1-4_like"/>
    <property type="match status" value="1"/>
</dbReference>
<dbReference type="AlphaFoldDB" id="F1KTF2"/>
<dbReference type="SMART" id="SM00064">
    <property type="entry name" value="FYVE"/>
    <property type="match status" value="1"/>
</dbReference>
<keyword evidence="2" id="KW-0963">Cytoplasm</keyword>
<evidence type="ECO:0000256" key="7">
    <source>
        <dbReference type="ARBA" id="ARBA00023212"/>
    </source>
</evidence>
<dbReference type="InterPro" id="IPR001849">
    <property type="entry name" value="PH_domain"/>
</dbReference>
<proteinExistence type="evidence at transcript level"/>
<dbReference type="PROSITE" id="PS50010">
    <property type="entry name" value="DH_2"/>
    <property type="match status" value="1"/>
</dbReference>
<comment type="subcellular location">
    <subcellularLocation>
        <location evidence="1">Cytoplasm</location>
        <location evidence="1">Cytoskeleton</location>
    </subcellularLocation>
</comment>
<dbReference type="SUPFAM" id="SSF48065">
    <property type="entry name" value="DBL homology domain (DH-domain)"/>
    <property type="match status" value="1"/>
</dbReference>
<dbReference type="GO" id="GO:0005085">
    <property type="term" value="F:guanyl-nucleotide exchange factor activity"/>
    <property type="evidence" value="ECO:0007669"/>
    <property type="project" value="UniProtKB-KW"/>
</dbReference>
<dbReference type="GO" id="GO:0007010">
    <property type="term" value="P:cytoskeleton organization"/>
    <property type="evidence" value="ECO:0007669"/>
    <property type="project" value="TreeGrafter"/>
</dbReference>
<dbReference type="GO" id="GO:0008270">
    <property type="term" value="F:zinc ion binding"/>
    <property type="evidence" value="ECO:0007669"/>
    <property type="project" value="UniProtKB-KW"/>
</dbReference>
<evidence type="ECO:0000256" key="1">
    <source>
        <dbReference type="ARBA" id="ARBA00004245"/>
    </source>
</evidence>